<evidence type="ECO:0000313" key="2">
    <source>
        <dbReference type="EMBL" id="MCI82537.1"/>
    </source>
</evidence>
<evidence type="ECO:0000256" key="1">
    <source>
        <dbReference type="SAM" id="MobiDB-lite"/>
    </source>
</evidence>
<protein>
    <submittedName>
        <fullName evidence="2">Uncharacterized protein</fullName>
    </submittedName>
</protein>
<dbReference type="AlphaFoldDB" id="A0A392V316"/>
<proteinExistence type="predicted"/>
<feature type="non-terminal residue" evidence="2">
    <location>
        <position position="1"/>
    </location>
</feature>
<comment type="caution">
    <text evidence="2">The sequence shown here is derived from an EMBL/GenBank/DDBJ whole genome shotgun (WGS) entry which is preliminary data.</text>
</comment>
<dbReference type="EMBL" id="LXQA011045890">
    <property type="protein sequence ID" value="MCI82537.1"/>
    <property type="molecule type" value="Genomic_DNA"/>
</dbReference>
<feature type="region of interest" description="Disordered" evidence="1">
    <location>
        <begin position="15"/>
        <end position="37"/>
    </location>
</feature>
<evidence type="ECO:0000313" key="3">
    <source>
        <dbReference type="Proteomes" id="UP000265520"/>
    </source>
</evidence>
<accession>A0A392V316</accession>
<name>A0A392V316_9FABA</name>
<sequence>FSRRRAVPPCLRDAREEQMNVRDAPVEAARRATDEPS</sequence>
<reference evidence="2 3" key="1">
    <citation type="journal article" date="2018" name="Front. Plant Sci.">
        <title>Red Clover (Trifolium pratense) and Zigzag Clover (T. medium) - A Picture of Genomic Similarities and Differences.</title>
        <authorList>
            <person name="Dluhosova J."/>
            <person name="Istvanek J."/>
            <person name="Nedelnik J."/>
            <person name="Repkova J."/>
        </authorList>
    </citation>
    <scope>NUCLEOTIDE SEQUENCE [LARGE SCALE GENOMIC DNA]</scope>
    <source>
        <strain evidence="3">cv. 10/8</strain>
        <tissue evidence="2">Leaf</tissue>
    </source>
</reference>
<keyword evidence="3" id="KW-1185">Reference proteome</keyword>
<organism evidence="2 3">
    <name type="scientific">Trifolium medium</name>
    <dbReference type="NCBI Taxonomy" id="97028"/>
    <lineage>
        <taxon>Eukaryota</taxon>
        <taxon>Viridiplantae</taxon>
        <taxon>Streptophyta</taxon>
        <taxon>Embryophyta</taxon>
        <taxon>Tracheophyta</taxon>
        <taxon>Spermatophyta</taxon>
        <taxon>Magnoliopsida</taxon>
        <taxon>eudicotyledons</taxon>
        <taxon>Gunneridae</taxon>
        <taxon>Pentapetalae</taxon>
        <taxon>rosids</taxon>
        <taxon>fabids</taxon>
        <taxon>Fabales</taxon>
        <taxon>Fabaceae</taxon>
        <taxon>Papilionoideae</taxon>
        <taxon>50 kb inversion clade</taxon>
        <taxon>NPAAA clade</taxon>
        <taxon>Hologalegina</taxon>
        <taxon>IRL clade</taxon>
        <taxon>Trifolieae</taxon>
        <taxon>Trifolium</taxon>
    </lineage>
</organism>
<dbReference type="Proteomes" id="UP000265520">
    <property type="component" value="Unassembled WGS sequence"/>
</dbReference>